<dbReference type="OrthoDB" id="6058042at2"/>
<evidence type="ECO:0000313" key="5">
    <source>
        <dbReference type="Proteomes" id="UP000243232"/>
    </source>
</evidence>
<dbReference type="Proteomes" id="UP000243232">
    <property type="component" value="Chromosome I"/>
</dbReference>
<dbReference type="InterPro" id="IPR011992">
    <property type="entry name" value="EF-hand-dom_pair"/>
</dbReference>
<keyword evidence="5" id="KW-1185">Reference proteome</keyword>
<dbReference type="GO" id="GO:0005509">
    <property type="term" value="F:calcium ion binding"/>
    <property type="evidence" value="ECO:0007669"/>
    <property type="project" value="InterPro"/>
</dbReference>
<dbReference type="EMBL" id="LT629785">
    <property type="protein sequence ID" value="SDT97338.1"/>
    <property type="molecule type" value="Genomic_DNA"/>
</dbReference>
<dbReference type="PROSITE" id="PS00018">
    <property type="entry name" value="EF_HAND_1"/>
    <property type="match status" value="1"/>
</dbReference>
<dbReference type="AlphaFoldDB" id="A0A1H2ERH6"/>
<feature type="chain" id="PRO_5009273260" evidence="2">
    <location>
        <begin position="23"/>
        <end position="114"/>
    </location>
</feature>
<feature type="region of interest" description="Disordered" evidence="1">
    <location>
        <begin position="84"/>
        <end position="114"/>
    </location>
</feature>
<keyword evidence="2" id="KW-0732">Signal</keyword>
<feature type="signal peptide" evidence="2">
    <location>
        <begin position="1"/>
        <end position="22"/>
    </location>
</feature>
<organism evidence="4 5">
    <name type="scientific">Pseudomonas pohangensis</name>
    <dbReference type="NCBI Taxonomy" id="364197"/>
    <lineage>
        <taxon>Bacteria</taxon>
        <taxon>Pseudomonadati</taxon>
        <taxon>Pseudomonadota</taxon>
        <taxon>Gammaproteobacteria</taxon>
        <taxon>Pseudomonadales</taxon>
        <taxon>Pseudomonadaceae</taxon>
        <taxon>Pseudomonas</taxon>
    </lineage>
</organism>
<dbReference type="RefSeq" id="WP_090193368.1">
    <property type="nucleotide sequence ID" value="NZ_LT629785.1"/>
</dbReference>
<dbReference type="InterPro" id="IPR018247">
    <property type="entry name" value="EF_Hand_1_Ca_BS"/>
</dbReference>
<evidence type="ECO:0000259" key="3">
    <source>
        <dbReference type="PROSITE" id="PS50222"/>
    </source>
</evidence>
<dbReference type="InterPro" id="IPR002048">
    <property type="entry name" value="EF_hand_dom"/>
</dbReference>
<evidence type="ECO:0000313" key="4">
    <source>
        <dbReference type="EMBL" id="SDT97338.1"/>
    </source>
</evidence>
<proteinExistence type="predicted"/>
<protein>
    <submittedName>
        <fullName evidence="4">EF hand</fullName>
    </submittedName>
</protein>
<gene>
    <name evidence="4" type="ORF">SAMN05216296_0990</name>
</gene>
<dbReference type="Gene3D" id="1.10.238.10">
    <property type="entry name" value="EF-hand"/>
    <property type="match status" value="2"/>
</dbReference>
<feature type="compositionally biased region" description="Low complexity" evidence="1">
    <location>
        <begin position="33"/>
        <end position="49"/>
    </location>
</feature>
<sequence length="114" mass="12516">MNAMKKLIALSLVLSASSLAMAASDTTAPAPGQMPMNGQMKGQMQQKMQQHMKEVDTNGDGNISKEEFMANCEKRFAKMDANGDGQITAEERQQMRAKWKQQHKGQMGGQDAPQ</sequence>
<dbReference type="STRING" id="364197.SAMN05216296_0990"/>
<name>A0A1H2ERH6_9PSED</name>
<evidence type="ECO:0000256" key="2">
    <source>
        <dbReference type="SAM" id="SignalP"/>
    </source>
</evidence>
<feature type="region of interest" description="Disordered" evidence="1">
    <location>
        <begin position="26"/>
        <end position="63"/>
    </location>
</feature>
<reference evidence="5" key="1">
    <citation type="submission" date="2016-10" db="EMBL/GenBank/DDBJ databases">
        <authorList>
            <person name="Varghese N."/>
            <person name="Submissions S."/>
        </authorList>
    </citation>
    <scope>NUCLEOTIDE SEQUENCE [LARGE SCALE GENOMIC DNA]</scope>
    <source>
        <strain evidence="5">DSM 17875</strain>
    </source>
</reference>
<dbReference type="PROSITE" id="PS50222">
    <property type="entry name" value="EF_HAND_2"/>
    <property type="match status" value="1"/>
</dbReference>
<evidence type="ECO:0000256" key="1">
    <source>
        <dbReference type="SAM" id="MobiDB-lite"/>
    </source>
</evidence>
<accession>A0A1H2ERH6</accession>
<dbReference type="SUPFAM" id="SSF47473">
    <property type="entry name" value="EF-hand"/>
    <property type="match status" value="1"/>
</dbReference>
<feature type="domain" description="EF-hand" evidence="3">
    <location>
        <begin position="43"/>
        <end position="78"/>
    </location>
</feature>
<dbReference type="Pfam" id="PF13202">
    <property type="entry name" value="EF-hand_5"/>
    <property type="match status" value="2"/>
</dbReference>